<dbReference type="EMBL" id="ML979043">
    <property type="protein sequence ID" value="KAF1922242.1"/>
    <property type="molecule type" value="Genomic_DNA"/>
</dbReference>
<feature type="transmembrane region" description="Helical" evidence="1">
    <location>
        <begin position="46"/>
        <end position="68"/>
    </location>
</feature>
<protein>
    <submittedName>
        <fullName evidence="2">Uncharacterized protein</fullName>
    </submittedName>
</protein>
<dbReference type="RefSeq" id="XP_033442496.1">
    <property type="nucleotide sequence ID" value="XM_033590456.1"/>
</dbReference>
<name>A0A6A5R3L6_9PLEO</name>
<keyword evidence="1" id="KW-0812">Transmembrane</keyword>
<evidence type="ECO:0000256" key="1">
    <source>
        <dbReference type="SAM" id="Phobius"/>
    </source>
</evidence>
<dbReference type="Proteomes" id="UP000800082">
    <property type="component" value="Unassembled WGS sequence"/>
</dbReference>
<dbReference type="AlphaFoldDB" id="A0A6A5R3L6"/>
<evidence type="ECO:0000313" key="3">
    <source>
        <dbReference type="Proteomes" id="UP000800082"/>
    </source>
</evidence>
<feature type="non-terminal residue" evidence="2">
    <location>
        <position position="1"/>
    </location>
</feature>
<keyword evidence="1" id="KW-0472">Membrane</keyword>
<reference evidence="2" key="1">
    <citation type="journal article" date="2020" name="Stud. Mycol.">
        <title>101 Dothideomycetes genomes: a test case for predicting lifestyles and emergence of pathogens.</title>
        <authorList>
            <person name="Haridas S."/>
            <person name="Albert R."/>
            <person name="Binder M."/>
            <person name="Bloem J."/>
            <person name="Labutti K."/>
            <person name="Salamov A."/>
            <person name="Andreopoulos B."/>
            <person name="Baker S."/>
            <person name="Barry K."/>
            <person name="Bills G."/>
            <person name="Bluhm B."/>
            <person name="Cannon C."/>
            <person name="Castanera R."/>
            <person name="Culley D."/>
            <person name="Daum C."/>
            <person name="Ezra D."/>
            <person name="Gonzalez J."/>
            <person name="Henrissat B."/>
            <person name="Kuo A."/>
            <person name="Liang C."/>
            <person name="Lipzen A."/>
            <person name="Lutzoni F."/>
            <person name="Magnuson J."/>
            <person name="Mondo S."/>
            <person name="Nolan M."/>
            <person name="Ohm R."/>
            <person name="Pangilinan J."/>
            <person name="Park H.-J."/>
            <person name="Ramirez L."/>
            <person name="Alfaro M."/>
            <person name="Sun H."/>
            <person name="Tritt A."/>
            <person name="Yoshinaga Y."/>
            <person name="Zwiers L.-H."/>
            <person name="Turgeon B."/>
            <person name="Goodwin S."/>
            <person name="Spatafora J."/>
            <person name="Crous P."/>
            <person name="Grigoriev I."/>
        </authorList>
    </citation>
    <scope>NUCLEOTIDE SEQUENCE</scope>
    <source>
        <strain evidence="2">CBS 183.55</strain>
    </source>
</reference>
<dbReference type="OrthoDB" id="3943268at2759"/>
<dbReference type="GeneID" id="54348123"/>
<sequence length="162" mass="18023">TEALLASISLFVFTTYYPIALSTSLIQFLAVLRYDTGTDCLQTAKNYSYMLAGMVYCVRVVAVEALLLGSQRSAQTKLDRDCFVEMRQRYLADGSFSPMSEMISMLAYGKHIGLNAGNSGNAQWSLDRKTFYLNSCLIAISCFCKIAQDLLAKAEQMLQELC</sequence>
<organism evidence="2 3">
    <name type="scientific">Didymella exigua CBS 183.55</name>
    <dbReference type="NCBI Taxonomy" id="1150837"/>
    <lineage>
        <taxon>Eukaryota</taxon>
        <taxon>Fungi</taxon>
        <taxon>Dikarya</taxon>
        <taxon>Ascomycota</taxon>
        <taxon>Pezizomycotina</taxon>
        <taxon>Dothideomycetes</taxon>
        <taxon>Pleosporomycetidae</taxon>
        <taxon>Pleosporales</taxon>
        <taxon>Pleosporineae</taxon>
        <taxon>Didymellaceae</taxon>
        <taxon>Didymella</taxon>
    </lineage>
</organism>
<keyword evidence="3" id="KW-1185">Reference proteome</keyword>
<evidence type="ECO:0000313" key="2">
    <source>
        <dbReference type="EMBL" id="KAF1922242.1"/>
    </source>
</evidence>
<proteinExistence type="predicted"/>
<keyword evidence="1" id="KW-1133">Transmembrane helix</keyword>
<gene>
    <name evidence="2" type="ORF">M421DRAFT_413550</name>
</gene>
<accession>A0A6A5R3L6</accession>